<evidence type="ECO:0000256" key="3">
    <source>
        <dbReference type="ARBA" id="ARBA00023145"/>
    </source>
</evidence>
<evidence type="ECO:0000256" key="5">
    <source>
        <dbReference type="PIRSR" id="PIRSR001227-2"/>
    </source>
</evidence>
<gene>
    <name evidence="6" type="ORF">MiSe_59170</name>
</gene>
<evidence type="ECO:0000313" key="6">
    <source>
        <dbReference type="EMBL" id="GET41105.1"/>
    </source>
</evidence>
<keyword evidence="5" id="KW-0479">Metal-binding</keyword>
<dbReference type="Gene3D" id="3.60.20.10">
    <property type="entry name" value="Glutamine Phosphoribosylpyrophosphate, subunit 1, domain 1"/>
    <property type="match status" value="1"/>
</dbReference>
<dbReference type="GO" id="GO:0017000">
    <property type="term" value="P:antibiotic biosynthetic process"/>
    <property type="evidence" value="ECO:0007669"/>
    <property type="project" value="InterPro"/>
</dbReference>
<dbReference type="Gene3D" id="1.10.1400.10">
    <property type="match status" value="1"/>
</dbReference>
<feature type="active site" description="Nucleophile" evidence="4">
    <location>
        <position position="281"/>
    </location>
</feature>
<keyword evidence="3" id="KW-0865">Zymogen</keyword>
<dbReference type="InterPro" id="IPR043146">
    <property type="entry name" value="Penicillin_amidase_N_B-knob"/>
</dbReference>
<evidence type="ECO:0000256" key="2">
    <source>
        <dbReference type="ARBA" id="ARBA00022801"/>
    </source>
</evidence>
<dbReference type="InterPro" id="IPR014395">
    <property type="entry name" value="Pen/GL7ACA/AHL_acylase"/>
</dbReference>
<feature type="binding site" evidence="5">
    <location>
        <position position="359"/>
    </location>
    <ligand>
        <name>Ca(2+)</name>
        <dbReference type="ChEBI" id="CHEBI:29108"/>
    </ligand>
</feature>
<dbReference type="GO" id="GO:0016811">
    <property type="term" value="F:hydrolase activity, acting on carbon-nitrogen (but not peptide) bonds, in linear amides"/>
    <property type="evidence" value="ECO:0007669"/>
    <property type="project" value="InterPro"/>
</dbReference>
<protein>
    <submittedName>
        <fullName evidence="6">Penicillin amidase</fullName>
    </submittedName>
</protein>
<sequence>MLALTAITGGFAIYTVRRSWPQETGTIKLSGLKDKVEVFRDKWGVPHIYASNQHDLFMAQGYIHAQDRFWQMDFWRHIGSGRLAEMAGYSQVDTDKFLRTLGWARVAQQEFAKSDPNTKAILQAYADGVNAYLRDRQGDSISLEYTVLKQLNPNYQPKPWQPLHTLTWVKAMAWDLSTSLDSEIENAILSKTLTPSQINELFPPYPKNHPIIVPNPNNTINSNSTASGLTHDDLRNRVSLRKSCALVNRANTTLVPNLQPLVGQIATLKTLLGKTGNGIGSNSWVISGKRSATGKPILANDPHLGIQMPSIWYQVALHCTSKTSDCPYNVGGFSFAGMPGVIIGHNDRIAWGYTNVDPDVADLYIEKINPNNPNQYEFNGKWVDMKLVQENIQVAGSRSLSLTVRYTRHGPIISDTYKGLENFSNKTRINLPQHYAIALRWTALETANTFRAVLQMNRAQNWNEFRAAAKEFDAPSQNLIYADTNGNIGDQMPGKIPIRASGDGSYPVPGWTENFEWKGYIPFPQLPFAFNPPQGYIVTANNAVVGSNYPYLITKDWDYGFRAQRIIETIEAQKAPISLSYVQQMQGDNKNLNAANLVPILLKIPLNDARWERVAHPRRYRYRNILVGWDFQQNMDKAAPALFETFWKHLLADTFHDDLPKDYWPDGENRWVEVISRLVQQPNSPWWDNKKTPDIENRDRIFRQAFAEAVDELEGSFSKDPAKWRWGNLHTATFRNATLGRSGIALIAALFNRGPFSVSGGSSIVNATGWNATESFEVAWLPSMRMIVDLDNLQNSLSIHTPGQSGHAFHPHYDNMIEPWRKIQYQPFIWEPSAVQASTEARLTLTPP</sequence>
<dbReference type="GO" id="GO:0046872">
    <property type="term" value="F:metal ion binding"/>
    <property type="evidence" value="ECO:0007669"/>
    <property type="project" value="UniProtKB-KW"/>
</dbReference>
<reference evidence="6" key="1">
    <citation type="submission" date="2019-10" db="EMBL/GenBank/DDBJ databases">
        <title>Draft genome sequece of Microseira wollei NIES-4236.</title>
        <authorList>
            <person name="Yamaguchi H."/>
            <person name="Suzuki S."/>
            <person name="Kawachi M."/>
        </authorList>
    </citation>
    <scope>NUCLEOTIDE SEQUENCE</scope>
    <source>
        <strain evidence="6">NIES-4236</strain>
    </source>
</reference>
<dbReference type="InterPro" id="IPR002692">
    <property type="entry name" value="S45"/>
</dbReference>
<dbReference type="InterPro" id="IPR029055">
    <property type="entry name" value="Ntn_hydrolases_N"/>
</dbReference>
<name>A0AAV3XGT3_9CYAN</name>
<dbReference type="AlphaFoldDB" id="A0AAV3XGT3"/>
<keyword evidence="2" id="KW-0378">Hydrolase</keyword>
<feature type="binding site" evidence="5">
    <location>
        <position position="362"/>
    </location>
    <ligand>
        <name>Ca(2+)</name>
        <dbReference type="ChEBI" id="CHEBI:29108"/>
    </ligand>
</feature>
<feature type="binding site" evidence="5">
    <location>
        <position position="183"/>
    </location>
    <ligand>
        <name>Ca(2+)</name>
        <dbReference type="ChEBI" id="CHEBI:29108"/>
    </ligand>
</feature>
<dbReference type="PIRSF" id="PIRSF001227">
    <property type="entry name" value="Pen_acylase"/>
    <property type="match status" value="1"/>
</dbReference>
<keyword evidence="7" id="KW-1185">Reference proteome</keyword>
<dbReference type="PANTHER" id="PTHR34218">
    <property type="entry name" value="PEPTIDASE S45 PENICILLIN AMIDASE"/>
    <property type="match status" value="1"/>
</dbReference>
<dbReference type="EMBL" id="BLAY01000109">
    <property type="protein sequence ID" value="GET41105.1"/>
    <property type="molecule type" value="Genomic_DNA"/>
</dbReference>
<comment type="similarity">
    <text evidence="1">Belongs to the peptidase S45 family.</text>
</comment>
<dbReference type="Proteomes" id="UP001050975">
    <property type="component" value="Unassembled WGS sequence"/>
</dbReference>
<dbReference type="Pfam" id="PF01804">
    <property type="entry name" value="Penicil_amidase"/>
    <property type="match status" value="1"/>
</dbReference>
<accession>A0AAV3XGT3</accession>
<evidence type="ECO:0000313" key="7">
    <source>
        <dbReference type="Proteomes" id="UP001050975"/>
    </source>
</evidence>
<dbReference type="Gene3D" id="1.10.439.10">
    <property type="entry name" value="Penicillin Amidohydrolase, domain 1"/>
    <property type="match status" value="1"/>
</dbReference>
<dbReference type="SUPFAM" id="SSF56235">
    <property type="entry name" value="N-terminal nucleophile aminohydrolases (Ntn hydrolases)"/>
    <property type="match status" value="1"/>
</dbReference>
<evidence type="ECO:0000256" key="1">
    <source>
        <dbReference type="ARBA" id="ARBA00006586"/>
    </source>
</evidence>
<comment type="cofactor">
    <cofactor evidence="5">
        <name>Ca(2+)</name>
        <dbReference type="ChEBI" id="CHEBI:29108"/>
    </cofactor>
    <text evidence="5">Binds 1 Ca(2+) ion per dimer.</text>
</comment>
<dbReference type="InterPro" id="IPR043147">
    <property type="entry name" value="Penicillin_amidase_A-knob"/>
</dbReference>
<evidence type="ECO:0000256" key="4">
    <source>
        <dbReference type="PIRSR" id="PIRSR001227-1"/>
    </source>
</evidence>
<comment type="caution">
    <text evidence="6">The sequence shown here is derived from an EMBL/GenBank/DDBJ whole genome shotgun (WGS) entry which is preliminary data.</text>
</comment>
<organism evidence="6 7">
    <name type="scientific">Microseira wollei NIES-4236</name>
    <dbReference type="NCBI Taxonomy" id="2530354"/>
    <lineage>
        <taxon>Bacteria</taxon>
        <taxon>Bacillati</taxon>
        <taxon>Cyanobacteriota</taxon>
        <taxon>Cyanophyceae</taxon>
        <taxon>Oscillatoriophycideae</taxon>
        <taxon>Aerosakkonematales</taxon>
        <taxon>Aerosakkonemataceae</taxon>
        <taxon>Microseira</taxon>
    </lineage>
</organism>
<dbReference type="PANTHER" id="PTHR34218:SF4">
    <property type="entry name" value="ACYL-HOMOSERINE LACTONE ACYLASE QUIP"/>
    <property type="match status" value="1"/>
</dbReference>
<dbReference type="Gene3D" id="2.30.120.10">
    <property type="match status" value="1"/>
</dbReference>
<dbReference type="InterPro" id="IPR023343">
    <property type="entry name" value="Penicillin_amidase_dom1"/>
</dbReference>
<dbReference type="CDD" id="cd03747">
    <property type="entry name" value="Ntn_PGA_like"/>
    <property type="match status" value="1"/>
</dbReference>
<proteinExistence type="inferred from homology"/>
<keyword evidence="5" id="KW-0106">Calcium</keyword>